<reference evidence="2 3" key="1">
    <citation type="submission" date="2019-08" db="EMBL/GenBank/DDBJ databases">
        <title>Bioinformatics analysis of the strain L3 and L5.</title>
        <authorList>
            <person name="Li X."/>
        </authorList>
    </citation>
    <scope>NUCLEOTIDE SEQUENCE [LARGE SCALE GENOMIC DNA]</scope>
    <source>
        <strain evidence="2 3">L3</strain>
    </source>
</reference>
<sequence length="80" mass="9408">MRLALFSPLSLVFSRWRTARLVSGPCPHAGTRDTRHIHRPGPWIRWRTRQQLAQLDARQLADIGLTPAQARREIQQPFWR</sequence>
<feature type="domain" description="YjiS-like" evidence="1">
    <location>
        <begin position="44"/>
        <end position="71"/>
    </location>
</feature>
<proteinExistence type="predicted"/>
<dbReference type="Pfam" id="PF06568">
    <property type="entry name" value="YjiS-like"/>
    <property type="match status" value="1"/>
</dbReference>
<evidence type="ECO:0000259" key="1">
    <source>
        <dbReference type="Pfam" id="PF06568"/>
    </source>
</evidence>
<dbReference type="EMBL" id="VTPX01000004">
    <property type="protein sequence ID" value="KAA0018674.1"/>
    <property type="molecule type" value="Genomic_DNA"/>
</dbReference>
<evidence type="ECO:0000313" key="2">
    <source>
        <dbReference type="EMBL" id="KAA0018674.1"/>
    </source>
</evidence>
<dbReference type="Proteomes" id="UP000466024">
    <property type="component" value="Unassembled WGS sequence"/>
</dbReference>
<protein>
    <submittedName>
        <fullName evidence="2">DUF1127 domain-containing protein</fullName>
    </submittedName>
</protein>
<evidence type="ECO:0000313" key="3">
    <source>
        <dbReference type="Proteomes" id="UP000466024"/>
    </source>
</evidence>
<name>A0A640WEX0_9GAMM</name>
<comment type="caution">
    <text evidence="2">The sequence shown here is derived from an EMBL/GenBank/DDBJ whole genome shotgun (WGS) entry which is preliminary data.</text>
</comment>
<organism evidence="2 3">
    <name type="scientific">Salinicola corii</name>
    <dbReference type="NCBI Taxonomy" id="2606937"/>
    <lineage>
        <taxon>Bacteria</taxon>
        <taxon>Pseudomonadati</taxon>
        <taxon>Pseudomonadota</taxon>
        <taxon>Gammaproteobacteria</taxon>
        <taxon>Oceanospirillales</taxon>
        <taxon>Halomonadaceae</taxon>
        <taxon>Salinicola</taxon>
    </lineage>
</organism>
<accession>A0A640WEX0</accession>
<dbReference type="InterPro" id="IPR009506">
    <property type="entry name" value="YjiS-like"/>
</dbReference>
<dbReference type="AlphaFoldDB" id="A0A640WEX0"/>
<dbReference type="RefSeq" id="WP_149435098.1">
    <property type="nucleotide sequence ID" value="NZ_VTPX01000004.1"/>
</dbReference>
<keyword evidence="3" id="KW-1185">Reference proteome</keyword>
<gene>
    <name evidence="2" type="ORF">F0A16_09215</name>
</gene>